<dbReference type="SUPFAM" id="SSF56425">
    <property type="entry name" value="Succinate dehydrogenase/fumarate reductase flavoprotein, catalytic domain"/>
    <property type="match status" value="1"/>
</dbReference>
<name>C1B5T1_RHOOB</name>
<evidence type="ECO:0000256" key="3">
    <source>
        <dbReference type="ARBA" id="ARBA00022827"/>
    </source>
</evidence>
<organism evidence="6 7">
    <name type="scientific">Rhodococcus opacus (strain B4)</name>
    <dbReference type="NCBI Taxonomy" id="632772"/>
    <lineage>
        <taxon>Bacteria</taxon>
        <taxon>Bacillati</taxon>
        <taxon>Actinomycetota</taxon>
        <taxon>Actinomycetes</taxon>
        <taxon>Mycobacteriales</taxon>
        <taxon>Nocardiaceae</taxon>
        <taxon>Rhodococcus</taxon>
    </lineage>
</organism>
<dbReference type="InterPro" id="IPR050315">
    <property type="entry name" value="FAD-oxidoreductase_2"/>
</dbReference>
<dbReference type="KEGG" id="rop:ROP_70950"/>
<dbReference type="HOGENOM" id="CLU_011398_4_2_11"/>
<evidence type="ECO:0000313" key="7">
    <source>
        <dbReference type="Proteomes" id="UP000002212"/>
    </source>
</evidence>
<dbReference type="Proteomes" id="UP000002212">
    <property type="component" value="Chromosome"/>
</dbReference>
<dbReference type="GO" id="GO:0033765">
    <property type="term" value="F:steroid dehydrogenase activity, acting on the CH-CH group of donors"/>
    <property type="evidence" value="ECO:0007669"/>
    <property type="project" value="UniProtKB-ARBA"/>
</dbReference>
<dbReference type="Gene3D" id="3.50.50.60">
    <property type="entry name" value="FAD/NAD(P)-binding domain"/>
    <property type="match status" value="2"/>
</dbReference>
<dbReference type="AlphaFoldDB" id="C1B5T1"/>
<gene>
    <name evidence="6" type="ordered locus">ROP_70950</name>
</gene>
<evidence type="ECO:0000313" key="6">
    <source>
        <dbReference type="EMBL" id="BAH55342.1"/>
    </source>
</evidence>
<feature type="domain" description="FAD-dependent oxidoreductase 2 FAD-binding" evidence="5">
    <location>
        <begin position="8"/>
        <end position="531"/>
    </location>
</feature>
<evidence type="ECO:0000256" key="4">
    <source>
        <dbReference type="ARBA" id="ARBA00023002"/>
    </source>
</evidence>
<comment type="cofactor">
    <cofactor evidence="1">
        <name>FAD</name>
        <dbReference type="ChEBI" id="CHEBI:57692"/>
    </cofactor>
</comment>
<dbReference type="EMBL" id="AP011115">
    <property type="protein sequence ID" value="BAH55342.1"/>
    <property type="molecule type" value="Genomic_DNA"/>
</dbReference>
<dbReference type="SUPFAM" id="SSF51905">
    <property type="entry name" value="FAD/NAD(P)-binding domain"/>
    <property type="match status" value="1"/>
</dbReference>
<protein>
    <submittedName>
        <fullName evidence="6">Putative oxidoreductase</fullName>
    </submittedName>
</protein>
<dbReference type="GO" id="GO:0008202">
    <property type="term" value="P:steroid metabolic process"/>
    <property type="evidence" value="ECO:0007669"/>
    <property type="project" value="UniProtKB-ARBA"/>
</dbReference>
<keyword evidence="4" id="KW-0560">Oxidoreductase</keyword>
<dbReference type="STRING" id="632772.ROP_70950"/>
<dbReference type="RefSeq" id="WP_015890765.1">
    <property type="nucleotide sequence ID" value="NC_012522.1"/>
</dbReference>
<sequence length="552" mass="58488">MFVGSSFDVVILGSGAAGLTAAFTAAVSGARVGVFEKADKVGGTAAWSGGNVWVPNNPLMGAAGVADSEEESVEYIMSLSRGLLDEDLVRAFVVAGREMVTFLDAEAGTEFYVAEGFPDYHAEHPGGKAGGGRTLETPLFAFDALGEWASRVTPGPYFANLHLVQCETPIGAAVPRPPSDAEIARRRERDERGRGQSLVGRLLAACLGAGVEVFPGMRARRLVTASAPDGRVAVTGVHFESAGGEHVEVTAGSGVVLATGGFEWNEEFKRAFLRGPLTHPVSMPTCEGDGLSMAMRVGAMLGNMREAWWSPVAELPDGVNEMNRVMVNADRTRPRSIMVNRSGRRFTNEAANYNAFGGAFHQEDVAAFRYANLPCWLIFDQEYLRRYGTVGPWPPGEVAPEWMTRADSVAELAAALGIPGEALERTVERWNGQVAEGCDPDFHRGESAHDRWWGDPHLKGAVEGTLGPLTEAPFYAVRLESGALGTKGGPKVDKHGRVVDLDGGVIGGLFAAGNVMASPFGMTYGGAGGTLAPAMVFGYLAGRHAASRPVHP</sequence>
<keyword evidence="2" id="KW-0285">Flavoprotein</keyword>
<proteinExistence type="predicted"/>
<dbReference type="PATRIC" id="fig|632772.20.peg.7402"/>
<evidence type="ECO:0000256" key="1">
    <source>
        <dbReference type="ARBA" id="ARBA00001974"/>
    </source>
</evidence>
<dbReference type="InterPro" id="IPR027477">
    <property type="entry name" value="Succ_DH/fumarate_Rdtase_cat_sf"/>
</dbReference>
<accession>C1B5T1</accession>
<dbReference type="Pfam" id="PF00890">
    <property type="entry name" value="FAD_binding_2"/>
    <property type="match status" value="1"/>
</dbReference>
<dbReference type="Gene3D" id="3.90.700.10">
    <property type="entry name" value="Succinate dehydrogenase/fumarate reductase flavoprotein, catalytic domain"/>
    <property type="match status" value="1"/>
</dbReference>
<dbReference type="PANTHER" id="PTHR43400">
    <property type="entry name" value="FUMARATE REDUCTASE"/>
    <property type="match status" value="1"/>
</dbReference>
<reference evidence="6 7" key="1">
    <citation type="submission" date="2009-03" db="EMBL/GenBank/DDBJ databases">
        <title>Comparison of the complete genome sequences of Rhodococcus erythropolis PR4 and Rhodococcus opacus B4.</title>
        <authorList>
            <person name="Takarada H."/>
            <person name="Sekine M."/>
            <person name="Hosoyama A."/>
            <person name="Yamada R."/>
            <person name="Fujisawa T."/>
            <person name="Omata S."/>
            <person name="Shimizu A."/>
            <person name="Tsukatani N."/>
            <person name="Tanikawa S."/>
            <person name="Fujita N."/>
            <person name="Harayama S."/>
        </authorList>
    </citation>
    <scope>NUCLEOTIDE SEQUENCE [LARGE SCALE GENOMIC DNA]</scope>
    <source>
        <strain evidence="6 7">B4</strain>
    </source>
</reference>
<keyword evidence="3" id="KW-0274">FAD</keyword>
<dbReference type="PANTHER" id="PTHR43400:SF10">
    <property type="entry name" value="3-OXOSTEROID 1-DEHYDROGENASE"/>
    <property type="match status" value="1"/>
</dbReference>
<dbReference type="InterPro" id="IPR036188">
    <property type="entry name" value="FAD/NAD-bd_sf"/>
</dbReference>
<dbReference type="InterPro" id="IPR003953">
    <property type="entry name" value="FAD-dep_OxRdtase_2_FAD-bd"/>
</dbReference>
<evidence type="ECO:0000256" key="2">
    <source>
        <dbReference type="ARBA" id="ARBA00022630"/>
    </source>
</evidence>
<evidence type="ECO:0000259" key="5">
    <source>
        <dbReference type="Pfam" id="PF00890"/>
    </source>
</evidence>